<keyword evidence="3" id="KW-1185">Reference proteome</keyword>
<proteinExistence type="predicted"/>
<keyword evidence="1" id="KW-0472">Membrane</keyword>
<dbReference type="EMBL" id="FNFF01000009">
    <property type="protein sequence ID" value="SDK61670.1"/>
    <property type="molecule type" value="Genomic_DNA"/>
</dbReference>
<accession>A0A1G9DCU8</accession>
<sequence>MTGRSRTGAEVEELVARVRDAAGSSYTWRRHANGFDLTTEVPQATRRLTRQHTYEVALQPEANTFTLTDVVRIERQGPGGTWSKSVQRGRLRYRSVATAADGSGRRSFNSADGHRLIRDVTEELGWREVASRTERAGRFAGFLGGGIAAATLIAMAVVLLVR</sequence>
<evidence type="ECO:0000313" key="3">
    <source>
        <dbReference type="Proteomes" id="UP000199155"/>
    </source>
</evidence>
<organism evidence="2 3">
    <name type="scientific">Streptomyces indicus</name>
    <dbReference type="NCBI Taxonomy" id="417292"/>
    <lineage>
        <taxon>Bacteria</taxon>
        <taxon>Bacillati</taxon>
        <taxon>Actinomycetota</taxon>
        <taxon>Actinomycetes</taxon>
        <taxon>Kitasatosporales</taxon>
        <taxon>Streptomycetaceae</taxon>
        <taxon>Streptomyces</taxon>
    </lineage>
</organism>
<dbReference type="STRING" id="417292.SAMN05421806_109151"/>
<protein>
    <submittedName>
        <fullName evidence="2">Uncharacterized protein</fullName>
    </submittedName>
</protein>
<evidence type="ECO:0000313" key="2">
    <source>
        <dbReference type="EMBL" id="SDK61670.1"/>
    </source>
</evidence>
<keyword evidence="1" id="KW-1133">Transmembrane helix</keyword>
<dbReference type="Proteomes" id="UP000199155">
    <property type="component" value="Unassembled WGS sequence"/>
</dbReference>
<reference evidence="2 3" key="1">
    <citation type="submission" date="2016-10" db="EMBL/GenBank/DDBJ databases">
        <authorList>
            <person name="de Groot N.N."/>
        </authorList>
    </citation>
    <scope>NUCLEOTIDE SEQUENCE [LARGE SCALE GENOMIC DNA]</scope>
    <source>
        <strain evidence="2 3">CGMCC 4.5727</strain>
    </source>
</reference>
<dbReference type="AlphaFoldDB" id="A0A1G9DCU8"/>
<name>A0A1G9DCU8_9ACTN</name>
<gene>
    <name evidence="2" type="ORF">SAMN05421806_109151</name>
</gene>
<keyword evidence="1" id="KW-0812">Transmembrane</keyword>
<feature type="transmembrane region" description="Helical" evidence="1">
    <location>
        <begin position="139"/>
        <end position="161"/>
    </location>
</feature>
<evidence type="ECO:0000256" key="1">
    <source>
        <dbReference type="SAM" id="Phobius"/>
    </source>
</evidence>